<reference evidence="1" key="1">
    <citation type="submission" date="2020-05" db="EMBL/GenBank/DDBJ databases">
        <title>Large-scale comparative analyses of tick genomes elucidate their genetic diversity and vector capacities.</title>
        <authorList>
            <person name="Jia N."/>
            <person name="Wang J."/>
            <person name="Shi W."/>
            <person name="Du L."/>
            <person name="Sun Y."/>
            <person name="Zhan W."/>
            <person name="Jiang J."/>
            <person name="Wang Q."/>
            <person name="Zhang B."/>
            <person name="Ji P."/>
            <person name="Sakyi L.B."/>
            <person name="Cui X."/>
            <person name="Yuan T."/>
            <person name="Jiang B."/>
            <person name="Yang W."/>
            <person name="Lam T.T.-Y."/>
            <person name="Chang Q."/>
            <person name="Ding S."/>
            <person name="Wang X."/>
            <person name="Zhu J."/>
            <person name="Ruan X."/>
            <person name="Zhao L."/>
            <person name="Wei J."/>
            <person name="Que T."/>
            <person name="Du C."/>
            <person name="Cheng J."/>
            <person name="Dai P."/>
            <person name="Han X."/>
            <person name="Huang E."/>
            <person name="Gao Y."/>
            <person name="Liu J."/>
            <person name="Shao H."/>
            <person name="Ye R."/>
            <person name="Li L."/>
            <person name="Wei W."/>
            <person name="Wang X."/>
            <person name="Wang C."/>
            <person name="Yang T."/>
            <person name="Huo Q."/>
            <person name="Li W."/>
            <person name="Guo W."/>
            <person name="Chen H."/>
            <person name="Zhou L."/>
            <person name="Ni X."/>
            <person name="Tian J."/>
            <person name="Zhou Y."/>
            <person name="Sheng Y."/>
            <person name="Liu T."/>
            <person name="Pan Y."/>
            <person name="Xia L."/>
            <person name="Li J."/>
            <person name="Zhao F."/>
            <person name="Cao W."/>
        </authorList>
    </citation>
    <scope>NUCLEOTIDE SEQUENCE</scope>
    <source>
        <strain evidence="1">Hyas-2018</strain>
    </source>
</reference>
<sequence>MIRRDSASADARSFAADDRSRRLDDRERAVETRRRELLTAIMAHVYCCAKSCDASGRSGEHFYTIPADDRHLCTYYVHKPGSSEGRRWGPRHNSSRNK</sequence>
<keyword evidence="2" id="KW-1185">Reference proteome</keyword>
<proteinExistence type="predicted"/>
<name>A0ACB7TPG7_HYAAI</name>
<protein>
    <submittedName>
        <fullName evidence="1">Uncharacterized protein</fullName>
    </submittedName>
</protein>
<accession>A0ACB7TPG7</accession>
<gene>
    <name evidence="1" type="ORF">HPB50_025863</name>
</gene>
<dbReference type="EMBL" id="CM023481">
    <property type="protein sequence ID" value="KAH6948690.1"/>
    <property type="molecule type" value="Genomic_DNA"/>
</dbReference>
<dbReference type="Proteomes" id="UP000821845">
    <property type="component" value="Chromosome 1"/>
</dbReference>
<evidence type="ECO:0000313" key="1">
    <source>
        <dbReference type="EMBL" id="KAH6948690.1"/>
    </source>
</evidence>
<evidence type="ECO:0000313" key="2">
    <source>
        <dbReference type="Proteomes" id="UP000821845"/>
    </source>
</evidence>
<organism evidence="1 2">
    <name type="scientific">Hyalomma asiaticum</name>
    <name type="common">Tick</name>
    <dbReference type="NCBI Taxonomy" id="266040"/>
    <lineage>
        <taxon>Eukaryota</taxon>
        <taxon>Metazoa</taxon>
        <taxon>Ecdysozoa</taxon>
        <taxon>Arthropoda</taxon>
        <taxon>Chelicerata</taxon>
        <taxon>Arachnida</taxon>
        <taxon>Acari</taxon>
        <taxon>Parasitiformes</taxon>
        <taxon>Ixodida</taxon>
        <taxon>Ixodoidea</taxon>
        <taxon>Ixodidae</taxon>
        <taxon>Hyalomminae</taxon>
        <taxon>Hyalomma</taxon>
    </lineage>
</organism>
<comment type="caution">
    <text evidence="1">The sequence shown here is derived from an EMBL/GenBank/DDBJ whole genome shotgun (WGS) entry which is preliminary data.</text>
</comment>